<evidence type="ECO:0000256" key="7">
    <source>
        <dbReference type="ARBA" id="ARBA00019373"/>
    </source>
</evidence>
<keyword evidence="14" id="KW-0443">Lipid metabolism</keyword>
<keyword evidence="8" id="KW-1003">Cell membrane</keyword>
<dbReference type="RefSeq" id="WP_034973515.1">
    <property type="nucleotide sequence ID" value="NZ_FOFI01000002.1"/>
</dbReference>
<keyword evidence="11 24" id="KW-0812">Transmembrane</keyword>
<evidence type="ECO:0000256" key="8">
    <source>
        <dbReference type="ARBA" id="ARBA00022475"/>
    </source>
</evidence>
<gene>
    <name evidence="25" type="ORF">IO89_03180</name>
</gene>
<dbReference type="GO" id="GO:0005886">
    <property type="term" value="C:plasma membrane"/>
    <property type="evidence" value="ECO:0007669"/>
    <property type="project" value="UniProtKB-SubCell"/>
</dbReference>
<comment type="similarity">
    <text evidence="5">Belongs to the CDS family.</text>
</comment>
<dbReference type="PANTHER" id="PTHR46382:SF1">
    <property type="entry name" value="PHOSPHATIDATE CYTIDYLYLTRANSFERASE"/>
    <property type="match status" value="1"/>
</dbReference>
<organism evidence="25 26">
    <name type="scientific">Epilithonimonas lactis</name>
    <dbReference type="NCBI Taxonomy" id="421072"/>
    <lineage>
        <taxon>Bacteria</taxon>
        <taxon>Pseudomonadati</taxon>
        <taxon>Bacteroidota</taxon>
        <taxon>Flavobacteriia</taxon>
        <taxon>Flavobacteriales</taxon>
        <taxon>Weeksellaceae</taxon>
        <taxon>Chryseobacterium group</taxon>
        <taxon>Epilithonimonas</taxon>
    </lineage>
</organism>
<accession>A0A085BMA2</accession>
<keyword evidence="17" id="KW-1208">Phospholipid metabolism</keyword>
<evidence type="ECO:0000256" key="15">
    <source>
        <dbReference type="ARBA" id="ARBA00023136"/>
    </source>
</evidence>
<keyword evidence="26" id="KW-1185">Reference proteome</keyword>
<evidence type="ECO:0000256" key="20">
    <source>
        <dbReference type="ARBA" id="ARBA00032253"/>
    </source>
</evidence>
<comment type="catalytic activity">
    <reaction evidence="1">
        <text>a 1,2-diacyl-sn-glycero-3-phosphate + CTP + H(+) = a CDP-1,2-diacyl-sn-glycerol + diphosphate</text>
        <dbReference type="Rhea" id="RHEA:16229"/>
        <dbReference type="ChEBI" id="CHEBI:15378"/>
        <dbReference type="ChEBI" id="CHEBI:33019"/>
        <dbReference type="ChEBI" id="CHEBI:37563"/>
        <dbReference type="ChEBI" id="CHEBI:58332"/>
        <dbReference type="ChEBI" id="CHEBI:58608"/>
        <dbReference type="EC" id="2.7.7.41"/>
    </reaction>
</comment>
<evidence type="ECO:0000256" key="6">
    <source>
        <dbReference type="ARBA" id="ARBA00012487"/>
    </source>
</evidence>
<feature type="transmembrane region" description="Helical" evidence="24">
    <location>
        <begin position="69"/>
        <end position="85"/>
    </location>
</feature>
<comment type="pathway">
    <text evidence="3">Phospholipid metabolism; CDP-diacylglycerol biosynthesis; CDP-diacylglycerol from sn-glycerol 3-phosphate: step 3/3.</text>
</comment>
<comment type="pathway">
    <text evidence="4">Lipid metabolism.</text>
</comment>
<dbReference type="GO" id="GO:0016024">
    <property type="term" value="P:CDP-diacylglycerol biosynthetic process"/>
    <property type="evidence" value="ECO:0007669"/>
    <property type="project" value="TreeGrafter"/>
</dbReference>
<evidence type="ECO:0000313" key="25">
    <source>
        <dbReference type="EMBL" id="KFC23597.1"/>
    </source>
</evidence>
<evidence type="ECO:0000256" key="22">
    <source>
        <dbReference type="ARBA" id="ARBA00032743"/>
    </source>
</evidence>
<keyword evidence="16" id="KW-0594">Phospholipid biosynthesis</keyword>
<dbReference type="EMBL" id="JPLY01000001">
    <property type="protein sequence ID" value="KFC23597.1"/>
    <property type="molecule type" value="Genomic_DNA"/>
</dbReference>
<dbReference type="PANTHER" id="PTHR46382">
    <property type="entry name" value="PHOSPHATIDATE CYTIDYLYLTRANSFERASE"/>
    <property type="match status" value="1"/>
</dbReference>
<evidence type="ECO:0000313" key="26">
    <source>
        <dbReference type="Proteomes" id="UP000028623"/>
    </source>
</evidence>
<name>A0A085BMA2_9FLAO</name>
<dbReference type="STRING" id="421072.SAMN04488097_1603"/>
<feature type="transmembrane region" description="Helical" evidence="24">
    <location>
        <begin position="12"/>
        <end position="30"/>
    </location>
</feature>
<protein>
    <recommendedName>
        <fullName evidence="7">Phosphatidate cytidylyltransferase</fullName>
        <ecNumber evidence="6">2.7.7.41</ecNumber>
    </recommendedName>
    <alternativeName>
        <fullName evidence="20">CDP-DAG synthase</fullName>
    </alternativeName>
    <alternativeName>
        <fullName evidence="22">CDP-DG synthase</fullName>
    </alternativeName>
    <alternativeName>
        <fullName evidence="18">CDP-diacylglycerol synthase</fullName>
    </alternativeName>
    <alternativeName>
        <fullName evidence="21">CDP-diglyceride pyrophosphorylase</fullName>
    </alternativeName>
    <alternativeName>
        <fullName evidence="23">CDP-diglyceride synthase</fullName>
    </alternativeName>
    <alternativeName>
        <fullName evidence="19">CTP:phosphatidate cytidylyltransferase</fullName>
    </alternativeName>
</protein>
<evidence type="ECO:0000256" key="18">
    <source>
        <dbReference type="ARBA" id="ARBA00029893"/>
    </source>
</evidence>
<evidence type="ECO:0000256" key="13">
    <source>
        <dbReference type="ARBA" id="ARBA00022989"/>
    </source>
</evidence>
<evidence type="ECO:0000256" key="23">
    <source>
        <dbReference type="ARBA" id="ARBA00033406"/>
    </source>
</evidence>
<evidence type="ECO:0000256" key="14">
    <source>
        <dbReference type="ARBA" id="ARBA00023098"/>
    </source>
</evidence>
<feature type="transmembrane region" description="Helical" evidence="24">
    <location>
        <begin position="133"/>
        <end position="151"/>
    </location>
</feature>
<reference evidence="25 26" key="1">
    <citation type="submission" date="2014-07" db="EMBL/GenBank/DDBJ databases">
        <title>Epilithonimonas lactis LMG 22401 Genome.</title>
        <authorList>
            <person name="Pipes S.E."/>
            <person name="Stropko S.J."/>
        </authorList>
    </citation>
    <scope>NUCLEOTIDE SEQUENCE [LARGE SCALE GENOMIC DNA]</scope>
    <source>
        <strain evidence="25 26">LMG 24401</strain>
    </source>
</reference>
<evidence type="ECO:0000256" key="11">
    <source>
        <dbReference type="ARBA" id="ARBA00022692"/>
    </source>
</evidence>
<keyword evidence="13 24" id="KW-1133">Transmembrane helix</keyword>
<evidence type="ECO:0000256" key="21">
    <source>
        <dbReference type="ARBA" id="ARBA00032396"/>
    </source>
</evidence>
<evidence type="ECO:0000256" key="1">
    <source>
        <dbReference type="ARBA" id="ARBA00001698"/>
    </source>
</evidence>
<evidence type="ECO:0000256" key="10">
    <source>
        <dbReference type="ARBA" id="ARBA00022679"/>
    </source>
</evidence>
<evidence type="ECO:0000256" key="17">
    <source>
        <dbReference type="ARBA" id="ARBA00023264"/>
    </source>
</evidence>
<keyword evidence="9" id="KW-0444">Lipid biosynthesis</keyword>
<keyword evidence="12 25" id="KW-0548">Nucleotidyltransferase</keyword>
<comment type="caution">
    <text evidence="25">The sequence shown here is derived from an EMBL/GenBank/DDBJ whole genome shotgun (WGS) entry which is preliminary data.</text>
</comment>
<feature type="transmembrane region" description="Helical" evidence="24">
    <location>
        <begin position="100"/>
        <end position="121"/>
    </location>
</feature>
<sequence length="295" mass="33877">MDKNFIQRTISGIIYVLVIAICTTPLGENLFSSFLPQVKQQYLFYGLMTLFLVVGLYECIRLMKFDNSIYKWLVFPVAAIIYYRFTKRFFNHDFLNGYSINNYFSEILALGLIVIAVVTLFKYSRELYFENGKLIFTVVYVTLPFAFSLGLPKFSTLDTSKTFTLEIFMLFVLIWSSDTFAYLTGKFFGKHKMAPRISPKKTWEGFAGGVVLTLVLGFFVEQYFPELRGNWMMVGFLVSVFAPLGDLVESQLKRSFAVKDSGNIMPGHGGVLDRLDSFIICVPVIYLYFILEKLV</sequence>
<evidence type="ECO:0000256" key="24">
    <source>
        <dbReference type="SAM" id="Phobius"/>
    </source>
</evidence>
<evidence type="ECO:0000256" key="16">
    <source>
        <dbReference type="ARBA" id="ARBA00023209"/>
    </source>
</evidence>
<feature type="transmembrane region" description="Helical" evidence="24">
    <location>
        <begin position="163"/>
        <end position="184"/>
    </location>
</feature>
<evidence type="ECO:0000256" key="3">
    <source>
        <dbReference type="ARBA" id="ARBA00005119"/>
    </source>
</evidence>
<dbReference type="AlphaFoldDB" id="A0A085BMA2"/>
<evidence type="ECO:0000256" key="2">
    <source>
        <dbReference type="ARBA" id="ARBA00004651"/>
    </source>
</evidence>
<keyword evidence="15 24" id="KW-0472">Membrane</keyword>
<feature type="transmembrane region" description="Helical" evidence="24">
    <location>
        <begin position="205"/>
        <end position="224"/>
    </location>
</feature>
<evidence type="ECO:0000256" key="19">
    <source>
        <dbReference type="ARBA" id="ARBA00031825"/>
    </source>
</evidence>
<dbReference type="Pfam" id="PF01148">
    <property type="entry name" value="CTP_transf_1"/>
    <property type="match status" value="1"/>
</dbReference>
<dbReference type="GO" id="GO:0004605">
    <property type="term" value="F:phosphatidate cytidylyltransferase activity"/>
    <property type="evidence" value="ECO:0007669"/>
    <property type="project" value="UniProtKB-EC"/>
</dbReference>
<proteinExistence type="inferred from homology"/>
<evidence type="ECO:0000256" key="5">
    <source>
        <dbReference type="ARBA" id="ARBA00010185"/>
    </source>
</evidence>
<dbReference type="EC" id="2.7.7.41" evidence="6"/>
<comment type="subcellular location">
    <subcellularLocation>
        <location evidence="2">Cell membrane</location>
        <topology evidence="2">Multi-pass membrane protein</topology>
    </subcellularLocation>
</comment>
<feature type="transmembrane region" description="Helical" evidence="24">
    <location>
        <begin position="271"/>
        <end position="291"/>
    </location>
</feature>
<dbReference type="eggNOG" id="COG4589">
    <property type="taxonomic scope" value="Bacteria"/>
</dbReference>
<evidence type="ECO:0000256" key="4">
    <source>
        <dbReference type="ARBA" id="ARBA00005189"/>
    </source>
</evidence>
<evidence type="ECO:0000256" key="9">
    <source>
        <dbReference type="ARBA" id="ARBA00022516"/>
    </source>
</evidence>
<keyword evidence="10 25" id="KW-0808">Transferase</keyword>
<dbReference type="Proteomes" id="UP000028623">
    <property type="component" value="Unassembled WGS sequence"/>
</dbReference>
<evidence type="ECO:0000256" key="12">
    <source>
        <dbReference type="ARBA" id="ARBA00022695"/>
    </source>
</evidence>
<dbReference type="OrthoDB" id="9799199at2"/>
<feature type="transmembrane region" description="Helical" evidence="24">
    <location>
        <begin position="42"/>
        <end position="60"/>
    </location>
</feature>